<protein>
    <submittedName>
        <fullName evidence="1">Guanine nucleotide binding protein (G protein), beta polypeptide 1-like</fullName>
    </submittedName>
</protein>
<keyword evidence="2" id="KW-1185">Reference proteome</keyword>
<reference evidence="1" key="1">
    <citation type="submission" date="2022-07" db="EMBL/GenBank/DDBJ databases">
        <title>Phylogenomic reconstructions and comparative analyses of Kickxellomycotina fungi.</title>
        <authorList>
            <person name="Reynolds N.K."/>
            <person name="Stajich J.E."/>
            <person name="Barry K."/>
            <person name="Grigoriev I.V."/>
            <person name="Crous P."/>
            <person name="Smith M.E."/>
        </authorList>
    </citation>
    <scope>NUCLEOTIDE SEQUENCE</scope>
    <source>
        <strain evidence="1">BCRC 34191</strain>
    </source>
</reference>
<name>A0ACC1KIE4_9FUNG</name>
<evidence type="ECO:0000313" key="1">
    <source>
        <dbReference type="EMBL" id="KAJ2790214.1"/>
    </source>
</evidence>
<organism evidence="1 2">
    <name type="scientific">Coemansia linderi</name>
    <dbReference type="NCBI Taxonomy" id="2663919"/>
    <lineage>
        <taxon>Eukaryota</taxon>
        <taxon>Fungi</taxon>
        <taxon>Fungi incertae sedis</taxon>
        <taxon>Zoopagomycota</taxon>
        <taxon>Kickxellomycotina</taxon>
        <taxon>Kickxellomycetes</taxon>
        <taxon>Kickxellales</taxon>
        <taxon>Kickxellaceae</taxon>
        <taxon>Coemansia</taxon>
    </lineage>
</organism>
<proteinExistence type="predicted"/>
<accession>A0ACC1KIE4</accession>
<dbReference type="EMBL" id="JANBUK010000382">
    <property type="protein sequence ID" value="KAJ2790214.1"/>
    <property type="molecule type" value="Genomic_DNA"/>
</dbReference>
<comment type="caution">
    <text evidence="1">The sequence shown here is derived from an EMBL/GenBank/DDBJ whole genome shotgun (WGS) entry which is preliminary data.</text>
</comment>
<gene>
    <name evidence="1" type="primary">GNB1L</name>
    <name evidence="1" type="ORF">GGI18_001936</name>
</gene>
<sequence length="364" mass="39248">MIQPDFVFRGHQAAVNSVCFFGDDRLLVSGDQDGHLIVWNMMLKRQLAKAAGAHTAPILAVCGLGTDTVVSQGRDNRLCVWALDASEFSGELRLTKTLAVDSMNFCKFSYATLRGSPWIVFLVGAGAGEAGLFDVASGEQHSLSIGHQSRTKAGSRDDSPMCIKLVASAGADGVSQELELFVGYESTMLQQFSIDVSDTKVSAALRRSVTTAHSEPVMSLDYDSQRQLAYTCAADNKVCCYTADGSKFKEHVAAVELKNSGCSEIRCFPALNLVAVASWDYATHLFTSDLEPTASIAFHRAALTSVDVSTLSTAGADGIVDEYVRQRWSSRSRWMAVASRDSRISLWDIDRIIADARSCGGADA</sequence>
<evidence type="ECO:0000313" key="2">
    <source>
        <dbReference type="Proteomes" id="UP001140066"/>
    </source>
</evidence>
<dbReference type="Proteomes" id="UP001140066">
    <property type="component" value="Unassembled WGS sequence"/>
</dbReference>